<gene>
    <name evidence="8" type="ORF">HNR44_003246</name>
</gene>
<comment type="similarity">
    <text evidence="2">Belongs to the nucleobase:cation symporter-2 (NCS2) (TC 2.A.40) family. Azg-like subfamily.</text>
</comment>
<dbReference type="GO" id="GO:0005345">
    <property type="term" value="F:purine nucleobase transmembrane transporter activity"/>
    <property type="evidence" value="ECO:0007669"/>
    <property type="project" value="TreeGrafter"/>
</dbReference>
<feature type="transmembrane region" description="Helical" evidence="7">
    <location>
        <begin position="242"/>
        <end position="265"/>
    </location>
</feature>
<evidence type="ECO:0000313" key="8">
    <source>
        <dbReference type="EMBL" id="MBB6451252.1"/>
    </source>
</evidence>
<dbReference type="PANTHER" id="PTHR43337:SF2">
    <property type="entry name" value="XANTHINE_URACIL PERMEASE"/>
    <property type="match status" value="1"/>
</dbReference>
<keyword evidence="3" id="KW-0813">Transport</keyword>
<protein>
    <submittedName>
        <fullName evidence="8">AGZA family xanthine/uracil permease-like MFS transporter</fullName>
    </submittedName>
</protein>
<name>A0A841Q0R3_9BACL</name>
<feature type="transmembrane region" description="Helical" evidence="7">
    <location>
        <begin position="20"/>
        <end position="41"/>
    </location>
</feature>
<dbReference type="InterPro" id="IPR006043">
    <property type="entry name" value="NCS2"/>
</dbReference>
<dbReference type="InterPro" id="IPR045018">
    <property type="entry name" value="Azg-like"/>
</dbReference>
<evidence type="ECO:0000313" key="9">
    <source>
        <dbReference type="Proteomes" id="UP000568839"/>
    </source>
</evidence>
<feature type="transmembrane region" description="Helical" evidence="7">
    <location>
        <begin position="405"/>
        <end position="422"/>
    </location>
</feature>
<evidence type="ECO:0000256" key="7">
    <source>
        <dbReference type="SAM" id="Phobius"/>
    </source>
</evidence>
<feature type="transmembrane region" description="Helical" evidence="7">
    <location>
        <begin position="194"/>
        <end position="215"/>
    </location>
</feature>
<evidence type="ECO:0000256" key="4">
    <source>
        <dbReference type="ARBA" id="ARBA00022692"/>
    </source>
</evidence>
<proteinExistence type="inferred from homology"/>
<dbReference type="PANTHER" id="PTHR43337">
    <property type="entry name" value="XANTHINE/URACIL PERMEASE C887.17-RELATED"/>
    <property type="match status" value="1"/>
</dbReference>
<evidence type="ECO:0000256" key="6">
    <source>
        <dbReference type="ARBA" id="ARBA00023136"/>
    </source>
</evidence>
<feature type="transmembrane region" description="Helical" evidence="7">
    <location>
        <begin position="74"/>
        <end position="93"/>
    </location>
</feature>
<reference evidence="8 9" key="1">
    <citation type="submission" date="2020-08" db="EMBL/GenBank/DDBJ databases">
        <title>Genomic Encyclopedia of Type Strains, Phase IV (KMG-IV): sequencing the most valuable type-strain genomes for metagenomic binning, comparative biology and taxonomic classification.</title>
        <authorList>
            <person name="Goeker M."/>
        </authorList>
    </citation>
    <scope>NUCLEOTIDE SEQUENCE [LARGE SCALE GENOMIC DNA]</scope>
    <source>
        <strain evidence="8 9">DSM 21769</strain>
    </source>
</reference>
<feature type="transmembrane region" description="Helical" evidence="7">
    <location>
        <begin position="47"/>
        <end position="67"/>
    </location>
</feature>
<evidence type="ECO:0000256" key="1">
    <source>
        <dbReference type="ARBA" id="ARBA00004141"/>
    </source>
</evidence>
<keyword evidence="9" id="KW-1185">Reference proteome</keyword>
<keyword evidence="6 7" id="KW-0472">Membrane</keyword>
<dbReference type="AlphaFoldDB" id="A0A841Q0R3"/>
<comment type="caution">
    <text evidence="8">The sequence shown here is derived from an EMBL/GenBank/DDBJ whole genome shotgun (WGS) entry which is preliminary data.</text>
</comment>
<evidence type="ECO:0000256" key="5">
    <source>
        <dbReference type="ARBA" id="ARBA00022989"/>
    </source>
</evidence>
<keyword evidence="5 7" id="KW-1133">Transmembrane helix</keyword>
<dbReference type="Proteomes" id="UP000568839">
    <property type="component" value="Unassembled WGS sequence"/>
</dbReference>
<accession>A0A841Q0R3</accession>
<dbReference type="GO" id="GO:0005886">
    <property type="term" value="C:plasma membrane"/>
    <property type="evidence" value="ECO:0007669"/>
    <property type="project" value="TreeGrafter"/>
</dbReference>
<evidence type="ECO:0000256" key="3">
    <source>
        <dbReference type="ARBA" id="ARBA00022448"/>
    </source>
</evidence>
<keyword evidence="4 7" id="KW-0812">Transmembrane</keyword>
<feature type="transmembrane region" description="Helical" evidence="7">
    <location>
        <begin position="171"/>
        <end position="187"/>
    </location>
</feature>
<comment type="subcellular location">
    <subcellularLocation>
        <location evidence="1">Membrane</location>
        <topology evidence="1">Multi-pass membrane protein</topology>
    </subcellularLocation>
</comment>
<sequence length="423" mass="44897">MFERIFQLQEHGTTVKQEVLAGITIFFAAAHIIIVNPTILADGGIPFNYAMIATVFVTVIGSLLLGLWANVPLALAPGMGINAFFVYTLVQGYDLSWQMGLAVVIVSGVFLMIATFTPLAAALSRAVPNSLKFSISAGIGLLLVMIGLQMGEVIVADEETLITLAPLESPSLAFTLLGLLLILILYVKRVKGAFVIGLLVTTAIIYLTGSGGGAIESEPLDLGGYMGIFTTADFSGLWHVPFWMAVFSLTLLILFDTLGLVHGLVPHGKDVNRVYQGSAINAGISGFFGTSPTVLVVESAAGMAEGGKTGLTAVTAGLLFLSSFIVMPFISGVPDAAIAPILIIVGMSMAEKLRDIPGDFTEWFPAGLTAILIPLTYSIIDGLAAGFILYPLMKWVTGRRADVHPYQYVIALLFICNYALLLM</sequence>
<dbReference type="Pfam" id="PF00860">
    <property type="entry name" value="Xan_ur_permease"/>
    <property type="match status" value="1"/>
</dbReference>
<feature type="transmembrane region" description="Helical" evidence="7">
    <location>
        <begin position="366"/>
        <end position="393"/>
    </location>
</feature>
<dbReference type="RefSeq" id="WP_184405305.1">
    <property type="nucleotide sequence ID" value="NZ_JACHHJ010000005.1"/>
</dbReference>
<organism evidence="8 9">
    <name type="scientific">Geomicrobium halophilum</name>
    <dbReference type="NCBI Taxonomy" id="549000"/>
    <lineage>
        <taxon>Bacteria</taxon>
        <taxon>Bacillati</taxon>
        <taxon>Bacillota</taxon>
        <taxon>Bacilli</taxon>
        <taxon>Bacillales</taxon>
        <taxon>Geomicrobium</taxon>
    </lineage>
</organism>
<feature type="transmembrane region" description="Helical" evidence="7">
    <location>
        <begin position="133"/>
        <end position="151"/>
    </location>
</feature>
<dbReference type="EMBL" id="JACHHJ010000005">
    <property type="protein sequence ID" value="MBB6451252.1"/>
    <property type="molecule type" value="Genomic_DNA"/>
</dbReference>
<evidence type="ECO:0000256" key="2">
    <source>
        <dbReference type="ARBA" id="ARBA00005697"/>
    </source>
</evidence>
<feature type="transmembrane region" description="Helical" evidence="7">
    <location>
        <begin position="99"/>
        <end position="121"/>
    </location>
</feature>